<evidence type="ECO:0000256" key="3">
    <source>
        <dbReference type="ARBA" id="ARBA00012780"/>
    </source>
</evidence>
<evidence type="ECO:0000256" key="2">
    <source>
        <dbReference type="ARBA" id="ARBA00008773"/>
    </source>
</evidence>
<accession>A0A6J1E324</accession>
<dbReference type="SUPFAM" id="SSF51445">
    <property type="entry name" value="(Trans)glycosidases"/>
    <property type="match status" value="1"/>
</dbReference>
<dbReference type="PANTHER" id="PTHR32227">
    <property type="entry name" value="GLUCAN ENDO-1,3-BETA-GLUCOSIDASE BG1-RELATED-RELATED"/>
    <property type="match status" value="1"/>
</dbReference>
<comment type="catalytic activity">
    <reaction evidence="1">
        <text>Hydrolysis of (1-&gt;3)-beta-D-glucosidic linkages in (1-&gt;3)-beta-D-glucans.</text>
        <dbReference type="EC" id="3.2.1.39"/>
    </reaction>
</comment>
<gene>
    <name evidence="11" type="primary">LOC111026028</name>
</gene>
<dbReference type="EC" id="3.2.1.39" evidence="3"/>
<evidence type="ECO:0000256" key="6">
    <source>
        <dbReference type="ARBA" id="ARBA00033335"/>
    </source>
</evidence>
<evidence type="ECO:0000256" key="9">
    <source>
        <dbReference type="RuleBase" id="RU004336"/>
    </source>
</evidence>
<organism evidence="10 11">
    <name type="scientific">Momordica charantia</name>
    <name type="common">Bitter gourd</name>
    <name type="synonym">Balsam pear</name>
    <dbReference type="NCBI Taxonomy" id="3673"/>
    <lineage>
        <taxon>Eukaryota</taxon>
        <taxon>Viridiplantae</taxon>
        <taxon>Streptophyta</taxon>
        <taxon>Embryophyta</taxon>
        <taxon>Tracheophyta</taxon>
        <taxon>Spermatophyta</taxon>
        <taxon>Magnoliopsida</taxon>
        <taxon>eudicotyledons</taxon>
        <taxon>Gunneridae</taxon>
        <taxon>Pentapetalae</taxon>
        <taxon>rosids</taxon>
        <taxon>fabids</taxon>
        <taxon>Cucurbitales</taxon>
        <taxon>Cucurbitaceae</taxon>
        <taxon>Momordiceae</taxon>
        <taxon>Momordica</taxon>
    </lineage>
</organism>
<dbReference type="KEGG" id="mcha:111026028"/>
<comment type="similarity">
    <text evidence="2 8">Belongs to the glycosyl hydrolase 17 family.</text>
</comment>
<sequence>MKLKFSIFSPPTTFDPRVTLLHSLFFRHCCSASATMATPFTSLFFAFWLLSISASVSISNAEISSLVGVNYGQLGNNLPSPPDSVDLIKTLNAQIVKIYDATPEILKSLKNTDLRVSVMLPNELIINISKSQNLADHWIRTSILPYYPQTKIRYLLVGNEILSSAAAGNETWFSLVPAMRRIKRSLKTYGIRKIKVGTSSAMDVLQSSFPPSNGTFRSDISDRVMKPMLQFLNRTKSFFFLDVYPYFPWSLDTVNIKLDYALFEAKNVTYSDPGSGLTYTNLFDQMVDAVIFAMKRLGYPDIRVFIAETGWPNAGDYDQIGANIYNAAVYNRNVVKRVTA</sequence>
<dbReference type="InterPro" id="IPR044965">
    <property type="entry name" value="Glyco_hydro_17_plant"/>
</dbReference>
<keyword evidence="10" id="KW-1185">Reference proteome</keyword>
<dbReference type="GO" id="GO:0005975">
    <property type="term" value="P:carbohydrate metabolic process"/>
    <property type="evidence" value="ECO:0007669"/>
    <property type="project" value="InterPro"/>
</dbReference>
<keyword evidence="4 9" id="KW-0378">Hydrolase</keyword>
<dbReference type="InterPro" id="IPR017853">
    <property type="entry name" value="GH"/>
</dbReference>
<dbReference type="OrthoDB" id="941679at2759"/>
<dbReference type="Proteomes" id="UP000504603">
    <property type="component" value="Unplaced"/>
</dbReference>
<evidence type="ECO:0000256" key="1">
    <source>
        <dbReference type="ARBA" id="ARBA00000382"/>
    </source>
</evidence>
<feature type="non-terminal residue" evidence="11">
    <location>
        <position position="340"/>
    </location>
</feature>
<dbReference type="PROSITE" id="PS00587">
    <property type="entry name" value="GLYCOSYL_HYDROL_F17"/>
    <property type="match status" value="1"/>
</dbReference>
<evidence type="ECO:0000313" key="10">
    <source>
        <dbReference type="Proteomes" id="UP000504603"/>
    </source>
</evidence>
<dbReference type="GO" id="GO:0042973">
    <property type="term" value="F:glucan endo-1,3-beta-D-glucosidase activity"/>
    <property type="evidence" value="ECO:0007669"/>
    <property type="project" value="UniProtKB-EC"/>
</dbReference>
<evidence type="ECO:0000256" key="7">
    <source>
        <dbReference type="ARBA" id="ARBA00033417"/>
    </source>
</evidence>
<protein>
    <recommendedName>
        <fullName evidence="3">glucan endo-1,3-beta-D-glucosidase</fullName>
        <ecNumber evidence="3">3.2.1.39</ecNumber>
    </recommendedName>
    <alternativeName>
        <fullName evidence="6">(1-&gt;3)-beta-glucan endohydrolase</fullName>
    </alternativeName>
    <alternativeName>
        <fullName evidence="7">Beta-1,3-endoglucanase</fullName>
    </alternativeName>
</protein>
<reference evidence="11" key="1">
    <citation type="submission" date="2025-08" db="UniProtKB">
        <authorList>
            <consortium name="RefSeq"/>
        </authorList>
    </citation>
    <scope>IDENTIFICATION</scope>
</reference>
<dbReference type="GeneID" id="111026028"/>
<name>A0A6J1E324_MOMCH</name>
<dbReference type="AlphaFoldDB" id="A0A6J1E324"/>
<evidence type="ECO:0000313" key="11">
    <source>
        <dbReference type="RefSeq" id="XP_022159684.1"/>
    </source>
</evidence>
<dbReference type="Pfam" id="PF00332">
    <property type="entry name" value="Glyco_hydro_17"/>
    <property type="match status" value="1"/>
</dbReference>
<evidence type="ECO:0000256" key="8">
    <source>
        <dbReference type="RuleBase" id="RU004335"/>
    </source>
</evidence>
<keyword evidence="5 9" id="KW-0326">Glycosidase</keyword>
<evidence type="ECO:0000256" key="4">
    <source>
        <dbReference type="ARBA" id="ARBA00022801"/>
    </source>
</evidence>
<proteinExistence type="inferred from homology"/>
<evidence type="ECO:0000256" key="5">
    <source>
        <dbReference type="ARBA" id="ARBA00023295"/>
    </source>
</evidence>
<dbReference type="InterPro" id="IPR000490">
    <property type="entry name" value="Glyco_hydro_17"/>
</dbReference>
<dbReference type="Gene3D" id="3.20.20.80">
    <property type="entry name" value="Glycosidases"/>
    <property type="match status" value="1"/>
</dbReference>
<dbReference type="RefSeq" id="XP_022159684.1">
    <property type="nucleotide sequence ID" value="XM_022303992.1"/>
</dbReference>